<dbReference type="SUPFAM" id="SSF49401">
    <property type="entry name" value="Bacterial adhesins"/>
    <property type="match status" value="1"/>
</dbReference>
<name>A0A9P0TVJ3_KLEOX</name>
<dbReference type="InterPro" id="IPR008966">
    <property type="entry name" value="Adhesion_dom_sf"/>
</dbReference>
<dbReference type="GO" id="GO:0009289">
    <property type="term" value="C:pilus"/>
    <property type="evidence" value="ECO:0007669"/>
    <property type="project" value="UniProtKB-SubCell"/>
</dbReference>
<organism evidence="7">
    <name type="scientific">Klebsiella oxytoca</name>
    <dbReference type="NCBI Taxonomy" id="571"/>
    <lineage>
        <taxon>Bacteria</taxon>
        <taxon>Pseudomonadati</taxon>
        <taxon>Pseudomonadota</taxon>
        <taxon>Gammaproteobacteria</taxon>
        <taxon>Enterobacterales</taxon>
        <taxon>Enterobacteriaceae</taxon>
        <taxon>Klebsiella/Raoultella group</taxon>
        <taxon>Klebsiella</taxon>
    </lineage>
</organism>
<protein>
    <submittedName>
        <fullName evidence="7">Type 1 fimbrial protein</fullName>
    </submittedName>
</protein>
<sequence length="390" mass="41834">MKVLLTVVRFFKTQFRPVKYLSLGLACIFTSQAQALHCEFTKLYTDNISIPVVGLGISTAGEDVPVGKILYRQDYRSASRTTSFACTVELEDIASAPYTMNTYTKTEVISTPSGPAVKSGGKDIFPTNVSGIGAIFYLSGIEVDYTSFPHLWERSQSISYGTLTQGLGQFWKVTVELIKTGPIAGGTQQVDGSSFPTFQITSGSNSPFIVNNVFVNLNFVGSTMIHTKTCQLATSNIDVNLDNHAVGDFTSPGTVTEWKDFDIVLQGCPPFYGYGNYTYTENTDKLTGSNAENVVSITFKSANGVIEGNPSLAKLDSGANAATGVGIELSQRNISGSIPLDGSGGFNLTNLTQQDNATYTIPLKARYVQSDTNVTAGPANGSVIFTITYL</sequence>
<feature type="domain" description="MrkD-like receptor binding" evidence="6">
    <location>
        <begin position="62"/>
        <end position="192"/>
    </location>
</feature>
<reference evidence="7" key="1">
    <citation type="submission" date="2024-02" db="EMBL/GenBank/DDBJ databases">
        <authorList>
            <consortium name="Clinical and Environmental Microbiology Branch: Whole genome sequencing antimicrobial resistance pathogens in the healthcare setting"/>
        </authorList>
    </citation>
    <scope>NUCLEOTIDE SEQUENCE</scope>
    <source>
        <strain evidence="7">2023BB-00086</strain>
    </source>
</reference>
<keyword evidence="4" id="KW-0281">Fimbrium</keyword>
<evidence type="ECO:0000256" key="1">
    <source>
        <dbReference type="ARBA" id="ARBA00004561"/>
    </source>
</evidence>
<dbReference type="PANTHER" id="PTHR33420:SF12">
    <property type="entry name" value="FIMBRIN-LIKE PROTEIN FIMI-RELATED"/>
    <property type="match status" value="1"/>
</dbReference>
<dbReference type="InterPro" id="IPR054160">
    <property type="entry name" value="MrkD_recept-bd"/>
</dbReference>
<dbReference type="EMBL" id="ABNOCX020000011">
    <property type="protein sequence ID" value="EML7083995.1"/>
    <property type="molecule type" value="Genomic_DNA"/>
</dbReference>
<feature type="domain" description="Fimbrial-type adhesion" evidence="5">
    <location>
        <begin position="226"/>
        <end position="389"/>
    </location>
</feature>
<proteinExistence type="inferred from homology"/>
<evidence type="ECO:0000256" key="4">
    <source>
        <dbReference type="ARBA" id="ARBA00023263"/>
    </source>
</evidence>
<comment type="caution">
    <text evidence="7">The sequence shown here is derived from an EMBL/GenBank/DDBJ whole genome shotgun (WGS) entry which is preliminary data.</text>
</comment>
<dbReference type="InterPro" id="IPR050263">
    <property type="entry name" value="Bact_Fimbrial_Adh_Pro"/>
</dbReference>
<dbReference type="InterPro" id="IPR036937">
    <property type="entry name" value="Adhesion_dom_fimbrial_sf"/>
</dbReference>
<comment type="subcellular location">
    <subcellularLocation>
        <location evidence="1">Fimbrium</location>
    </subcellularLocation>
</comment>
<dbReference type="GO" id="GO:0043709">
    <property type="term" value="P:cell adhesion involved in single-species biofilm formation"/>
    <property type="evidence" value="ECO:0007669"/>
    <property type="project" value="TreeGrafter"/>
</dbReference>
<dbReference type="Pfam" id="PF22003">
    <property type="entry name" value="MrkDrd"/>
    <property type="match status" value="1"/>
</dbReference>
<accession>A0A9P0TVJ3</accession>
<gene>
    <name evidence="7" type="ORF">RYF40_004488</name>
</gene>
<dbReference type="PANTHER" id="PTHR33420">
    <property type="entry name" value="FIMBRIAL SUBUNIT ELFA-RELATED"/>
    <property type="match status" value="1"/>
</dbReference>
<dbReference type="Gene3D" id="2.60.40.1090">
    <property type="entry name" value="Fimbrial-type adhesion domain"/>
    <property type="match status" value="1"/>
</dbReference>
<dbReference type="InterPro" id="IPR000259">
    <property type="entry name" value="Adhesion_dom_fimbrial"/>
</dbReference>
<evidence type="ECO:0000313" key="7">
    <source>
        <dbReference type="EMBL" id="EML7083995.1"/>
    </source>
</evidence>
<evidence type="ECO:0000256" key="3">
    <source>
        <dbReference type="ARBA" id="ARBA00022729"/>
    </source>
</evidence>
<comment type="similarity">
    <text evidence="2">Belongs to the fimbrial protein family.</text>
</comment>
<evidence type="ECO:0000256" key="2">
    <source>
        <dbReference type="ARBA" id="ARBA00006671"/>
    </source>
</evidence>
<keyword evidence="3" id="KW-0732">Signal</keyword>
<dbReference type="RefSeq" id="WP_004104463.1">
    <property type="nucleotide sequence ID" value="NZ_CABGIA010000011.1"/>
</dbReference>
<dbReference type="Gene3D" id="2.60.40.3310">
    <property type="match status" value="1"/>
</dbReference>
<dbReference type="Pfam" id="PF00419">
    <property type="entry name" value="Fimbrial"/>
    <property type="match status" value="1"/>
</dbReference>
<evidence type="ECO:0000259" key="6">
    <source>
        <dbReference type="Pfam" id="PF22003"/>
    </source>
</evidence>
<dbReference type="AlphaFoldDB" id="A0A9P0TVJ3"/>
<evidence type="ECO:0000259" key="5">
    <source>
        <dbReference type="Pfam" id="PF00419"/>
    </source>
</evidence>